<name>A0A108UBP0_9GAMM</name>
<keyword evidence="3" id="KW-1185">Reference proteome</keyword>
<dbReference type="PANTHER" id="PTHR33490">
    <property type="entry name" value="BLR5614 PROTEIN-RELATED"/>
    <property type="match status" value="1"/>
</dbReference>
<dbReference type="Proteomes" id="UP000023435">
    <property type="component" value="Unassembled WGS sequence"/>
</dbReference>
<organism evidence="2 3">
    <name type="scientific">Lysobacter capsici AZ78</name>
    <dbReference type="NCBI Taxonomy" id="1444315"/>
    <lineage>
        <taxon>Bacteria</taxon>
        <taxon>Pseudomonadati</taxon>
        <taxon>Pseudomonadota</taxon>
        <taxon>Gammaproteobacteria</taxon>
        <taxon>Lysobacterales</taxon>
        <taxon>Lysobacteraceae</taxon>
        <taxon>Lysobacter</taxon>
    </lineage>
</organism>
<accession>A0A108UBP0</accession>
<evidence type="ECO:0000313" key="3">
    <source>
        <dbReference type="Proteomes" id="UP000023435"/>
    </source>
</evidence>
<comment type="caution">
    <text evidence="2">The sequence shown here is derived from an EMBL/GenBank/DDBJ whole genome shotgun (WGS) entry which is preliminary data.</text>
</comment>
<dbReference type="AlphaFoldDB" id="A0A108UBP0"/>
<feature type="domain" description="Transglutaminase-like" evidence="1">
    <location>
        <begin position="142"/>
        <end position="208"/>
    </location>
</feature>
<dbReference type="InterPro" id="IPR038765">
    <property type="entry name" value="Papain-like_cys_pep_sf"/>
</dbReference>
<dbReference type="Gene3D" id="3.10.620.30">
    <property type="match status" value="1"/>
</dbReference>
<dbReference type="EMBL" id="JAJA02000001">
    <property type="protein sequence ID" value="KWS06107.1"/>
    <property type="molecule type" value="Genomic_DNA"/>
</dbReference>
<dbReference type="InterPro" id="IPR002931">
    <property type="entry name" value="Transglutaminase-like"/>
</dbReference>
<gene>
    <name evidence="2" type="ORF">AZ78_3661</name>
</gene>
<dbReference type="Pfam" id="PF01841">
    <property type="entry name" value="Transglut_core"/>
    <property type="match status" value="1"/>
</dbReference>
<dbReference type="SUPFAM" id="SSF54001">
    <property type="entry name" value="Cysteine proteinases"/>
    <property type="match status" value="1"/>
</dbReference>
<evidence type="ECO:0000259" key="1">
    <source>
        <dbReference type="SMART" id="SM00460"/>
    </source>
</evidence>
<protein>
    <submittedName>
        <fullName evidence="2">Transglutaminase domain protein</fullName>
    </submittedName>
</protein>
<sequence length="254" mass="27250">MDGVAPEVELKAQIRAALVPSPYRLSPAARHGTIRYRLGERDGAVGWSWPQTGEQSAVRTSDGLELTVCKQCGRETAPDAETLRRYLAPTPWLQSDDRAVIGFARAAGSGSVDARMRRLVAAVQARLSGPVVYSGYHSAREALARREGDCTEYALLLAAAARARGMPARVVAGLAYGSRFVGQAHAFGPHMWVQVWNAERWVSYDAGMGEFDAGHLALAVGDGSPDSLRGAMQAIAGLRIEDAFGVVNEERATN</sequence>
<proteinExistence type="predicted"/>
<reference evidence="2 3" key="1">
    <citation type="journal article" date="2014" name="Genome Announc.">
        <title>Draft Genome Sequence of Lysobacter capsici AZ78, a Bacterium Antagonistic to Plant-Pathogenic Oomycetes.</title>
        <authorList>
            <person name="Puopolo G."/>
            <person name="Sonego P."/>
            <person name="Engelen K."/>
            <person name="Pertot I."/>
        </authorList>
    </citation>
    <scope>NUCLEOTIDE SEQUENCE [LARGE SCALE GENOMIC DNA]</scope>
    <source>
        <strain evidence="2 3">AZ78</strain>
    </source>
</reference>
<dbReference type="SMART" id="SM00460">
    <property type="entry name" value="TGc"/>
    <property type="match status" value="1"/>
</dbReference>
<evidence type="ECO:0000313" key="2">
    <source>
        <dbReference type="EMBL" id="KWS06107.1"/>
    </source>
</evidence>